<feature type="transmembrane region" description="Helical" evidence="1">
    <location>
        <begin position="6"/>
        <end position="23"/>
    </location>
</feature>
<dbReference type="PATRIC" id="fig|693.5.peg.803"/>
<sequence length="174" mass="19750">MFDNPVYIFIIVLILGYVAEFILSSKKRKAIKKEHEFFEDLLLWPQGSPACWQARVKYGQGTIGVYTEDDGPIKGYREPTASEEAFCKNTLAKPSELYKRALPAIHEAWESLGNETALPENWQDEFTLDGFSVPVDCNTSTYWGVSYSSKSAKHYISIGFHKGVPVLESVDEWE</sequence>
<comment type="caution">
    <text evidence="2">The sequence shown here is derived from an EMBL/GenBank/DDBJ whole genome shotgun (WGS) entry which is preliminary data.</text>
</comment>
<keyword evidence="1" id="KW-0472">Membrane</keyword>
<name>A0A0M0HT88_VIBNE</name>
<evidence type="ECO:0000313" key="3">
    <source>
        <dbReference type="Proteomes" id="UP000037515"/>
    </source>
</evidence>
<keyword evidence="1" id="KW-0812">Transmembrane</keyword>
<evidence type="ECO:0000313" key="2">
    <source>
        <dbReference type="EMBL" id="KOO04833.1"/>
    </source>
</evidence>
<keyword evidence="3" id="KW-1185">Reference proteome</keyword>
<dbReference type="OrthoDB" id="7058445at2"/>
<reference evidence="3" key="1">
    <citation type="submission" date="2015-08" db="EMBL/GenBank/DDBJ databases">
        <title>Vibrio galatheae sp. nov., a novel member of the Vibrionaceae family isolated from the Solomon Islands.</title>
        <authorList>
            <person name="Giubergia S."/>
            <person name="Machado H."/>
            <person name="Mateiu R.V."/>
            <person name="Gram L."/>
        </authorList>
    </citation>
    <scope>NUCLEOTIDE SEQUENCE [LARGE SCALE GENOMIC DNA]</scope>
    <source>
        <strain evidence="3">DSM 19584</strain>
    </source>
</reference>
<proteinExistence type="predicted"/>
<accession>A0A0M0HT88</accession>
<protein>
    <submittedName>
        <fullName evidence="2">Uncharacterized protein</fullName>
    </submittedName>
</protein>
<keyword evidence="1" id="KW-1133">Transmembrane helix</keyword>
<dbReference type="Proteomes" id="UP000037515">
    <property type="component" value="Unassembled WGS sequence"/>
</dbReference>
<gene>
    <name evidence="2" type="ORF">AKJ17_03980</name>
</gene>
<dbReference type="EMBL" id="LHPJ01000004">
    <property type="protein sequence ID" value="KOO04833.1"/>
    <property type="molecule type" value="Genomic_DNA"/>
</dbReference>
<organism evidence="2 3">
    <name type="scientific">Vibrio nereis</name>
    <dbReference type="NCBI Taxonomy" id="693"/>
    <lineage>
        <taxon>Bacteria</taxon>
        <taxon>Pseudomonadati</taxon>
        <taxon>Pseudomonadota</taxon>
        <taxon>Gammaproteobacteria</taxon>
        <taxon>Vibrionales</taxon>
        <taxon>Vibrionaceae</taxon>
        <taxon>Vibrio</taxon>
    </lineage>
</organism>
<dbReference type="AlphaFoldDB" id="A0A0M0HT88"/>
<evidence type="ECO:0000256" key="1">
    <source>
        <dbReference type="SAM" id="Phobius"/>
    </source>
</evidence>
<dbReference type="RefSeq" id="WP_053394491.1">
    <property type="nucleotide sequence ID" value="NZ_LHPJ01000004.1"/>
</dbReference>